<reference evidence="4" key="1">
    <citation type="submission" date="2025-08" db="UniProtKB">
        <authorList>
            <consortium name="RefSeq"/>
        </authorList>
    </citation>
    <scope>IDENTIFICATION</scope>
    <source>
        <tissue evidence="4">Leaf</tissue>
    </source>
</reference>
<dbReference type="Gene3D" id="2.130.10.10">
    <property type="entry name" value="YVTN repeat-like/Quinoprotein amine dehydrogenase"/>
    <property type="match status" value="1"/>
</dbReference>
<proteinExistence type="predicted"/>
<dbReference type="PANTHER" id="PTHR19857:SF21">
    <property type="entry name" value="ANAPHASE-PROMOTING COMPLEX SUBUNIT 4 WD40 DOMAIN-CONTAINING PROTEIN"/>
    <property type="match status" value="1"/>
</dbReference>
<dbReference type="InterPro" id="IPR051179">
    <property type="entry name" value="WD_repeat_multifunction"/>
</dbReference>
<evidence type="ECO:0000256" key="2">
    <source>
        <dbReference type="ARBA" id="ARBA00022737"/>
    </source>
</evidence>
<dbReference type="SUPFAM" id="SSF50978">
    <property type="entry name" value="WD40 repeat-like"/>
    <property type="match status" value="1"/>
</dbReference>
<sequence length="470" mass="52591">MDKFLVPVKPSVRASRTVQRLRWKRSAVELNGRFEPKYRHYLSSLLMQSYSEVGAFPHRYHVDGAPCATNYLSQIDFRSSMGPRQGISCLDFDNKGYYLASVTKSGCLTIHDFETLYCQSNQPCSKEIEAKNVMHLSSPEQLDVVRWNVACQNEVVCASLKSNEISLFDIGYISSEPVEILRARQSVNVRGSNVHKGFSDIAFTSTAATRLFASDTHGTVNIWDRRVSVFPYVELTTGSHDSLNSLQLNIENQTIFGAGKHGMIYMWDIRGGRTETGAFQRPGEVQNLPLTSFKVTAMLDKIETLKAQSDIVTKEVHSIDLDPSCPYQLAFHLDDGWSGVLDLYNHCVTHIHCPPPAWLMGADLSSNLFYLRKPSWLPTYSIYAVPSVPENGIHILDFFPDVSSPSHVDYFEDMRKSSKVSSRTRRNRSIPLSEGVTACATHPANGTIIAGTELASLLLISQKHERLSGE</sequence>
<dbReference type="GeneID" id="115734542"/>
<name>A0A8B8NFK4_9MYRT</name>
<accession>A0A8B8NFK4</accession>
<evidence type="ECO:0000256" key="1">
    <source>
        <dbReference type="ARBA" id="ARBA00022574"/>
    </source>
</evidence>
<evidence type="ECO:0000313" key="4">
    <source>
        <dbReference type="RefSeq" id="XP_030521251.1"/>
    </source>
</evidence>
<dbReference type="KEGG" id="rarg:115734542"/>
<keyword evidence="2" id="KW-0677">Repeat</keyword>
<dbReference type="OrthoDB" id="10260946at2759"/>
<keyword evidence="3" id="KW-1185">Reference proteome</keyword>
<dbReference type="InterPro" id="IPR036322">
    <property type="entry name" value="WD40_repeat_dom_sf"/>
</dbReference>
<dbReference type="InterPro" id="IPR001680">
    <property type="entry name" value="WD40_rpt"/>
</dbReference>
<dbReference type="InterPro" id="IPR015943">
    <property type="entry name" value="WD40/YVTN_repeat-like_dom_sf"/>
</dbReference>
<keyword evidence="1" id="KW-0853">WD repeat</keyword>
<dbReference type="Proteomes" id="UP000827889">
    <property type="component" value="Chromosome 6"/>
</dbReference>
<dbReference type="PANTHER" id="PTHR19857">
    <property type="entry name" value="MITOCHONDRIAL DIVISION PROTEIN 1-RELATED"/>
    <property type="match status" value="1"/>
</dbReference>
<dbReference type="SMART" id="SM00320">
    <property type="entry name" value="WD40"/>
    <property type="match status" value="3"/>
</dbReference>
<gene>
    <name evidence="4" type="primary">LOC115734542</name>
</gene>
<organism evidence="3 4">
    <name type="scientific">Rhodamnia argentea</name>
    <dbReference type="NCBI Taxonomy" id="178133"/>
    <lineage>
        <taxon>Eukaryota</taxon>
        <taxon>Viridiplantae</taxon>
        <taxon>Streptophyta</taxon>
        <taxon>Embryophyta</taxon>
        <taxon>Tracheophyta</taxon>
        <taxon>Spermatophyta</taxon>
        <taxon>Magnoliopsida</taxon>
        <taxon>eudicotyledons</taxon>
        <taxon>Gunneridae</taxon>
        <taxon>Pentapetalae</taxon>
        <taxon>rosids</taxon>
        <taxon>malvids</taxon>
        <taxon>Myrtales</taxon>
        <taxon>Myrtaceae</taxon>
        <taxon>Myrtoideae</taxon>
        <taxon>Myrteae</taxon>
        <taxon>Australasian group</taxon>
        <taxon>Rhodamnia</taxon>
    </lineage>
</organism>
<protein>
    <submittedName>
        <fullName evidence="4">Uncharacterized protein LOC115734542 isoform X1</fullName>
    </submittedName>
</protein>
<dbReference type="AlphaFoldDB" id="A0A8B8NFK4"/>
<dbReference type="RefSeq" id="XP_030521251.1">
    <property type="nucleotide sequence ID" value="XM_030665391.2"/>
</dbReference>
<evidence type="ECO:0000313" key="3">
    <source>
        <dbReference type="Proteomes" id="UP000827889"/>
    </source>
</evidence>